<gene>
    <name evidence="1" type="ORF">Ahy_A03g016014</name>
</gene>
<dbReference type="SMR" id="A0A445E208"/>
<proteinExistence type="predicted"/>
<dbReference type="PANTHER" id="PTHR31509">
    <property type="entry name" value="BPS1-LIKE PROTEIN"/>
    <property type="match status" value="1"/>
</dbReference>
<evidence type="ECO:0008006" key="3">
    <source>
        <dbReference type="Google" id="ProtNLM"/>
    </source>
</evidence>
<sequence length="336" mass="37772">MVLLEHTFAKLYNKLENHHNHNHHHHQNQTNHDHYNQPEKFLASLHAFRCEVSRFIGQLSLDVLKPGGGPSSSEIFFLSLTWIEKCFGILPFTNKAFANLVVDIDYPLSTWEVGSIEGYLSYSLCLLEIFNSISSSLSHLAQSRLSLAHGLSVLEDSSLPSSMATKHLKPIEPCCSNFNVNFANELSKESDQGRIFSGKEWVVSEALKEMKSLGFWVCGILLSGLCSNNKPYMELREILGGFDGSLVVTLDSKINEQIMEKIPVLKEVKEINDAVAQVLVDDSDVAAKEMQTKLQVLENLCDVVRTMVDDMFNKVMTQRTELIDCLRLKKGPKNSV</sequence>
<organism evidence="1 2">
    <name type="scientific">Arachis hypogaea</name>
    <name type="common">Peanut</name>
    <dbReference type="NCBI Taxonomy" id="3818"/>
    <lineage>
        <taxon>Eukaryota</taxon>
        <taxon>Viridiplantae</taxon>
        <taxon>Streptophyta</taxon>
        <taxon>Embryophyta</taxon>
        <taxon>Tracheophyta</taxon>
        <taxon>Spermatophyta</taxon>
        <taxon>Magnoliopsida</taxon>
        <taxon>eudicotyledons</taxon>
        <taxon>Gunneridae</taxon>
        <taxon>Pentapetalae</taxon>
        <taxon>rosids</taxon>
        <taxon>fabids</taxon>
        <taxon>Fabales</taxon>
        <taxon>Fabaceae</taxon>
        <taxon>Papilionoideae</taxon>
        <taxon>50 kb inversion clade</taxon>
        <taxon>dalbergioids sensu lato</taxon>
        <taxon>Dalbergieae</taxon>
        <taxon>Pterocarpus clade</taxon>
        <taxon>Arachis</taxon>
    </lineage>
</organism>
<name>A0A445E208_ARAHY</name>
<comment type="caution">
    <text evidence="1">The sequence shown here is derived from an EMBL/GenBank/DDBJ whole genome shotgun (WGS) entry which is preliminary data.</text>
</comment>
<accession>A0A445E208</accession>
<evidence type="ECO:0000313" key="1">
    <source>
        <dbReference type="EMBL" id="RYR69456.1"/>
    </source>
</evidence>
<dbReference type="OrthoDB" id="985898at2759"/>
<dbReference type="Gramene" id="arahy.Tifrunner.gnm2.ann2.Ah03g109200.1">
    <property type="protein sequence ID" value="arahy.Tifrunner.gnm2.ann2.Ah03g109200.1-CDS-1"/>
    <property type="gene ID" value="arahy.Tifrunner.gnm2.ann2.Ah03g109200"/>
</dbReference>
<keyword evidence="2" id="KW-1185">Reference proteome</keyword>
<protein>
    <recommendedName>
        <fullName evidence="3">Protein BPS1</fullName>
    </recommendedName>
</protein>
<evidence type="ECO:0000313" key="2">
    <source>
        <dbReference type="Proteomes" id="UP000289738"/>
    </source>
</evidence>
<dbReference type="STRING" id="3818.A0A445E208"/>
<dbReference type="AlphaFoldDB" id="A0A445E208"/>
<dbReference type="EMBL" id="SDMP01000003">
    <property type="protein sequence ID" value="RYR69456.1"/>
    <property type="molecule type" value="Genomic_DNA"/>
</dbReference>
<dbReference type="Proteomes" id="UP000289738">
    <property type="component" value="Chromosome A03"/>
</dbReference>
<reference evidence="1 2" key="1">
    <citation type="submission" date="2019-01" db="EMBL/GenBank/DDBJ databases">
        <title>Sequencing of cultivated peanut Arachis hypogaea provides insights into genome evolution and oil improvement.</title>
        <authorList>
            <person name="Chen X."/>
        </authorList>
    </citation>
    <scope>NUCLEOTIDE SEQUENCE [LARGE SCALE GENOMIC DNA]</scope>
    <source>
        <strain evidence="2">cv. Fuhuasheng</strain>
        <tissue evidence="1">Leaves</tissue>
    </source>
</reference>